<evidence type="ECO:0000256" key="1">
    <source>
        <dbReference type="SAM" id="MobiDB-lite"/>
    </source>
</evidence>
<evidence type="ECO:0000313" key="4">
    <source>
        <dbReference type="Proteomes" id="UP000825051"/>
    </source>
</evidence>
<feature type="region of interest" description="Disordered" evidence="1">
    <location>
        <begin position="1"/>
        <end position="39"/>
    </location>
</feature>
<dbReference type="EMBL" id="CP080507">
    <property type="protein sequence ID" value="QYM79924.1"/>
    <property type="molecule type" value="Genomic_DNA"/>
</dbReference>
<protein>
    <submittedName>
        <fullName evidence="3">Uncharacterized protein</fullName>
    </submittedName>
</protein>
<keyword evidence="2" id="KW-0472">Membrane</keyword>
<proteinExistence type="predicted"/>
<evidence type="ECO:0000313" key="3">
    <source>
        <dbReference type="EMBL" id="QYM79924.1"/>
    </source>
</evidence>
<feature type="transmembrane region" description="Helical" evidence="2">
    <location>
        <begin position="134"/>
        <end position="153"/>
    </location>
</feature>
<dbReference type="RefSeq" id="WP_220164384.1">
    <property type="nucleotide sequence ID" value="NZ_CP080507.1"/>
</dbReference>
<organism evidence="3 4">
    <name type="scientific">Horticoccus luteus</name>
    <dbReference type="NCBI Taxonomy" id="2862869"/>
    <lineage>
        <taxon>Bacteria</taxon>
        <taxon>Pseudomonadati</taxon>
        <taxon>Verrucomicrobiota</taxon>
        <taxon>Opitutia</taxon>
        <taxon>Opitutales</taxon>
        <taxon>Opitutaceae</taxon>
        <taxon>Horticoccus</taxon>
    </lineage>
</organism>
<gene>
    <name evidence="3" type="ORF">K0B96_04715</name>
</gene>
<accession>A0A8F9TXZ6</accession>
<sequence>MNLPNISPSLRRHDAEPGGGASPESPRGQAADFKDAAGGLLRDAGEQLKSAARQAKEQAAHLAEEQKDRAARHVGAYGSAMHSTAAQMENEDPNIAWVTHAVADRIQKAADYLRANDFSKLQSDLEGLARRNPIVFFGGLFVAGLVVGNLVTATARETPKPRSGASDADSLGWAPYGDAPRTARTDNPGGPASPPM</sequence>
<dbReference type="Proteomes" id="UP000825051">
    <property type="component" value="Chromosome"/>
</dbReference>
<evidence type="ECO:0000256" key="2">
    <source>
        <dbReference type="SAM" id="Phobius"/>
    </source>
</evidence>
<keyword evidence="4" id="KW-1185">Reference proteome</keyword>
<name>A0A8F9TXZ6_9BACT</name>
<keyword evidence="2" id="KW-1133">Transmembrane helix</keyword>
<keyword evidence="2" id="KW-0812">Transmembrane</keyword>
<reference evidence="3" key="1">
    <citation type="submission" date="2021-08" db="EMBL/GenBank/DDBJ databases">
        <title>Genome of a novel bacterium of the phylum Verrucomicrobia, Oleiharenicola sp. KSB-15.</title>
        <authorList>
            <person name="Chung J.-H."/>
            <person name="Ahn J.-H."/>
            <person name="Yoon Y."/>
            <person name="Kim D.-Y."/>
            <person name="An S.-H."/>
            <person name="Park I."/>
            <person name="Yeon J."/>
        </authorList>
    </citation>
    <scope>NUCLEOTIDE SEQUENCE</scope>
    <source>
        <strain evidence="3">KSB-15</strain>
    </source>
</reference>
<feature type="region of interest" description="Disordered" evidence="1">
    <location>
        <begin position="157"/>
        <end position="196"/>
    </location>
</feature>
<dbReference type="AlphaFoldDB" id="A0A8F9TXZ6"/>
<dbReference type="KEGG" id="ole:K0B96_04715"/>